<feature type="repeat" description="RCC1" evidence="2">
    <location>
        <begin position="189"/>
        <end position="240"/>
    </location>
</feature>
<feature type="repeat" description="RCC1" evidence="2">
    <location>
        <begin position="241"/>
        <end position="300"/>
    </location>
</feature>
<dbReference type="PROSITE" id="PS50012">
    <property type="entry name" value="RCC1_3"/>
    <property type="match status" value="5"/>
</dbReference>
<evidence type="ECO:0000256" key="1">
    <source>
        <dbReference type="ARBA" id="ARBA00022737"/>
    </source>
</evidence>
<keyword evidence="1" id="KW-0677">Repeat</keyword>
<dbReference type="EMBL" id="CM007386">
    <property type="protein sequence ID" value="ONK65842.1"/>
    <property type="molecule type" value="Genomic_DNA"/>
</dbReference>
<evidence type="ECO:0000313" key="4">
    <source>
        <dbReference type="EMBL" id="ONK65842.1"/>
    </source>
</evidence>
<dbReference type="PRINTS" id="PR00633">
    <property type="entry name" value="RCCNDNSATION"/>
</dbReference>
<dbReference type="Proteomes" id="UP000243459">
    <property type="component" value="Chromosome 6"/>
</dbReference>
<dbReference type="InterPro" id="IPR058923">
    <property type="entry name" value="RCC1-like_dom"/>
</dbReference>
<evidence type="ECO:0000313" key="5">
    <source>
        <dbReference type="Proteomes" id="UP000243459"/>
    </source>
</evidence>
<dbReference type="Gene3D" id="2.130.10.30">
    <property type="entry name" value="Regulator of chromosome condensation 1/beta-lactamase-inhibitor protein II"/>
    <property type="match status" value="2"/>
</dbReference>
<feature type="repeat" description="RCC1" evidence="2">
    <location>
        <begin position="137"/>
        <end position="188"/>
    </location>
</feature>
<dbReference type="PANTHER" id="PTHR22870:SF466">
    <property type="entry name" value="ANKYRIN REPEAT-CONTAINING PROTEIN"/>
    <property type="match status" value="1"/>
</dbReference>
<dbReference type="InterPro" id="IPR009091">
    <property type="entry name" value="RCC1/BLIP-II"/>
</dbReference>
<evidence type="ECO:0000259" key="3">
    <source>
        <dbReference type="Pfam" id="PF25390"/>
    </source>
</evidence>
<keyword evidence="5" id="KW-1185">Reference proteome</keyword>
<dbReference type="InterPro" id="IPR051210">
    <property type="entry name" value="Ub_ligase/GEF_domain"/>
</dbReference>
<dbReference type="AlphaFoldDB" id="A0A5P1EIT5"/>
<feature type="repeat" description="RCC1" evidence="2">
    <location>
        <begin position="79"/>
        <end position="136"/>
    </location>
</feature>
<dbReference type="Gramene" id="ONK65842">
    <property type="protein sequence ID" value="ONK65842"/>
    <property type="gene ID" value="A4U43_C06F1530"/>
</dbReference>
<proteinExistence type="predicted"/>
<feature type="repeat" description="RCC1" evidence="2">
    <location>
        <begin position="27"/>
        <end position="78"/>
    </location>
</feature>
<protein>
    <recommendedName>
        <fullName evidence="3">RCC1-like domain-containing protein</fullName>
    </recommendedName>
</protein>
<dbReference type="Pfam" id="PF25390">
    <property type="entry name" value="WD40_RLD"/>
    <property type="match status" value="1"/>
</dbReference>
<dbReference type="SUPFAM" id="SSF50985">
    <property type="entry name" value="RCC1/BLIP-II"/>
    <property type="match status" value="1"/>
</dbReference>
<accession>A0A5P1EIT5</accession>
<dbReference type="PROSITE" id="PS00626">
    <property type="entry name" value="RCC1_2"/>
    <property type="match status" value="1"/>
</dbReference>
<dbReference type="PANTHER" id="PTHR22870">
    <property type="entry name" value="REGULATOR OF CHROMOSOME CONDENSATION"/>
    <property type="match status" value="1"/>
</dbReference>
<dbReference type="InterPro" id="IPR000408">
    <property type="entry name" value="Reg_chr_condens"/>
</dbReference>
<feature type="domain" description="RCC1-like" evidence="3">
    <location>
        <begin position="9"/>
        <end position="295"/>
    </location>
</feature>
<sequence>MERNDNLDAVRMLALGGVHSTALSRKGEIFTWGYGGFGALGHSVYHRELLPRLVNGPWEGTISHLATAGAHTAAITDTGELYTWGRDEGEGRLGLGSGGGPGEGGSLGTPSIVNALPVPVAAVSCGGFFTMALTSEGRLWNWGANSNFELGRGNRVSDWRPQPIPSLKDVRIVQIASGGYHSLALTDKGEVLSWGHGGHGQLGHGSIQNQKVPFVVEALAGERVVYITCGGSSSAAITDKGKLYMWGYAKDCQLGAPGLPEIQSTPIEVKFLMDDDEELGSHHVVSVAIGASHAMSLVLRQGANAS</sequence>
<reference evidence="5" key="1">
    <citation type="journal article" date="2017" name="Nat. Commun.">
        <title>The asparagus genome sheds light on the origin and evolution of a young Y chromosome.</title>
        <authorList>
            <person name="Harkess A."/>
            <person name="Zhou J."/>
            <person name="Xu C."/>
            <person name="Bowers J.E."/>
            <person name="Van der Hulst R."/>
            <person name="Ayyampalayam S."/>
            <person name="Mercati F."/>
            <person name="Riccardi P."/>
            <person name="McKain M.R."/>
            <person name="Kakrana A."/>
            <person name="Tang H."/>
            <person name="Ray J."/>
            <person name="Groenendijk J."/>
            <person name="Arikit S."/>
            <person name="Mathioni S.M."/>
            <person name="Nakano M."/>
            <person name="Shan H."/>
            <person name="Telgmann-Rauber A."/>
            <person name="Kanno A."/>
            <person name="Yue Z."/>
            <person name="Chen H."/>
            <person name="Li W."/>
            <person name="Chen Y."/>
            <person name="Xu X."/>
            <person name="Zhang Y."/>
            <person name="Luo S."/>
            <person name="Chen H."/>
            <person name="Gao J."/>
            <person name="Mao Z."/>
            <person name="Pires J.C."/>
            <person name="Luo M."/>
            <person name="Kudrna D."/>
            <person name="Wing R.A."/>
            <person name="Meyers B.C."/>
            <person name="Yi K."/>
            <person name="Kong H."/>
            <person name="Lavrijsen P."/>
            <person name="Sunseri F."/>
            <person name="Falavigna A."/>
            <person name="Ye Y."/>
            <person name="Leebens-Mack J.H."/>
            <person name="Chen G."/>
        </authorList>
    </citation>
    <scope>NUCLEOTIDE SEQUENCE [LARGE SCALE GENOMIC DNA]</scope>
    <source>
        <strain evidence="5">cv. DH0086</strain>
    </source>
</reference>
<gene>
    <name evidence="4" type="ORF">A4U43_C06F1530</name>
</gene>
<name>A0A5P1EIT5_ASPOF</name>
<organism evidence="4 5">
    <name type="scientific">Asparagus officinalis</name>
    <name type="common">Garden asparagus</name>
    <dbReference type="NCBI Taxonomy" id="4686"/>
    <lineage>
        <taxon>Eukaryota</taxon>
        <taxon>Viridiplantae</taxon>
        <taxon>Streptophyta</taxon>
        <taxon>Embryophyta</taxon>
        <taxon>Tracheophyta</taxon>
        <taxon>Spermatophyta</taxon>
        <taxon>Magnoliopsida</taxon>
        <taxon>Liliopsida</taxon>
        <taxon>Asparagales</taxon>
        <taxon>Asparagaceae</taxon>
        <taxon>Asparagoideae</taxon>
        <taxon>Asparagus</taxon>
    </lineage>
</organism>
<dbReference type="OMA" id="WEGTISH"/>
<evidence type="ECO:0000256" key="2">
    <source>
        <dbReference type="PROSITE-ProRule" id="PRU00235"/>
    </source>
</evidence>